<reference evidence="7" key="1">
    <citation type="submission" date="2016-04" db="EMBL/GenBank/DDBJ databases">
        <authorList>
            <person name="Evans L.H."/>
            <person name="Alamgir A."/>
            <person name="Owens N."/>
            <person name="Weber N.D."/>
            <person name="Virtaneva K."/>
            <person name="Barbian K."/>
            <person name="Babar A."/>
            <person name="Rosenke K."/>
        </authorList>
    </citation>
    <scope>NUCLEOTIDE SEQUENCE</scope>
    <source>
        <strain evidence="7">86</strain>
    </source>
</reference>
<dbReference type="InterPro" id="IPR017853">
    <property type="entry name" value="GH"/>
</dbReference>
<gene>
    <name evidence="7" type="ORF">KL86CLO1_12148</name>
</gene>
<dbReference type="Pfam" id="PF17189">
    <property type="entry name" value="Glyco_hydro_30C"/>
    <property type="match status" value="1"/>
</dbReference>
<evidence type="ECO:0008006" key="8">
    <source>
        <dbReference type="Google" id="ProtNLM"/>
    </source>
</evidence>
<dbReference type="Pfam" id="PF02055">
    <property type="entry name" value="Glyco_hydro_30"/>
    <property type="match status" value="1"/>
</dbReference>
<feature type="domain" description="Glycosyl hydrolase family 30 beta sandwich" evidence="6">
    <location>
        <begin position="382"/>
        <end position="442"/>
    </location>
</feature>
<dbReference type="Gene3D" id="2.60.40.1180">
    <property type="entry name" value="Golgi alpha-mannosidase II"/>
    <property type="match status" value="1"/>
</dbReference>
<dbReference type="GO" id="GO:0004348">
    <property type="term" value="F:glucosylceramidase activity"/>
    <property type="evidence" value="ECO:0007669"/>
    <property type="project" value="InterPro"/>
</dbReference>
<evidence type="ECO:0000256" key="2">
    <source>
        <dbReference type="ARBA" id="ARBA00022729"/>
    </source>
</evidence>
<proteinExistence type="inferred from homology"/>
<dbReference type="InterPro" id="IPR001139">
    <property type="entry name" value="Glyco_hydro_30"/>
</dbReference>
<keyword evidence="2" id="KW-0732">Signal</keyword>
<dbReference type="SUPFAM" id="SSF51445">
    <property type="entry name" value="(Trans)glycosidases"/>
    <property type="match status" value="1"/>
</dbReference>
<dbReference type="GO" id="GO:0006680">
    <property type="term" value="P:glucosylceramide catabolic process"/>
    <property type="evidence" value="ECO:0007669"/>
    <property type="project" value="TreeGrafter"/>
</dbReference>
<evidence type="ECO:0000313" key="7">
    <source>
        <dbReference type="EMBL" id="SBW06332.1"/>
    </source>
</evidence>
<comment type="similarity">
    <text evidence="1 4">Belongs to the glycosyl hydrolase 30 family.</text>
</comment>
<dbReference type="InterPro" id="IPR013780">
    <property type="entry name" value="Glyco_hydro_b"/>
</dbReference>
<evidence type="ECO:0000256" key="1">
    <source>
        <dbReference type="ARBA" id="ARBA00005382"/>
    </source>
</evidence>
<evidence type="ECO:0000259" key="6">
    <source>
        <dbReference type="Pfam" id="PF17189"/>
    </source>
</evidence>
<keyword evidence="3 4" id="KW-0378">Hydrolase</keyword>
<dbReference type="PANTHER" id="PTHR11069:SF23">
    <property type="entry name" value="LYSOSOMAL ACID GLUCOSYLCERAMIDASE"/>
    <property type="match status" value="1"/>
</dbReference>
<evidence type="ECO:0000256" key="3">
    <source>
        <dbReference type="ARBA" id="ARBA00022801"/>
    </source>
</evidence>
<dbReference type="EMBL" id="FLUN01000001">
    <property type="protein sequence ID" value="SBW06332.1"/>
    <property type="molecule type" value="Genomic_DNA"/>
</dbReference>
<dbReference type="InterPro" id="IPR033452">
    <property type="entry name" value="GH30_C"/>
</dbReference>
<protein>
    <recommendedName>
        <fullName evidence="8">Glucosylceramidase</fullName>
    </recommendedName>
</protein>
<evidence type="ECO:0000256" key="4">
    <source>
        <dbReference type="RuleBase" id="RU361188"/>
    </source>
</evidence>
<dbReference type="PANTHER" id="PTHR11069">
    <property type="entry name" value="GLUCOSYLCERAMIDASE"/>
    <property type="match status" value="1"/>
</dbReference>
<keyword evidence="4" id="KW-0326">Glycosidase</keyword>
<accession>A0A212K3V9</accession>
<evidence type="ECO:0000259" key="5">
    <source>
        <dbReference type="Pfam" id="PF02055"/>
    </source>
</evidence>
<name>A0A212K3V9_9FIRM</name>
<feature type="domain" description="Glycosyl hydrolase family 30 TIM-barrel" evidence="5">
    <location>
        <begin position="49"/>
        <end position="379"/>
    </location>
</feature>
<dbReference type="GO" id="GO:0016020">
    <property type="term" value="C:membrane"/>
    <property type="evidence" value="ECO:0007669"/>
    <property type="project" value="GOC"/>
</dbReference>
<sequence>MEATLFLTTFDGGRAAAHRKSIAFQPDEGGQELGLVNLYPEMRYQEIFAFGGAITDAVGATLERLPPEHAQEIIDAYFGPKGIGYRAIRTHIDSCDFSTDQYSAVTDISDTELRTFSLERDERRIIPWIKAAYRAAGREVPVMLSPWSPPAFMKTNGSRNGGGRLLKEYYPLWARYLCRYIKEYRARGVNVTALSVQNEPNATQTWDSCLYTPEEEREFLADYLYPRLRQDGLGDVEVYIWDHNKERLFDRACAEIDCRTDHMIAGLAFHWYSGDHFDALRLVREKFPDKKLIFSEGCIEYSRFDKNQLANAQMYAHDMMGNLCAGMNGFFDWNIALNEAGGPNHVGNYCEAPVICDTVAGTMEFKLSFRYISHFSRFIQPGARRVATTNFSDRLEVAAFQNPDGTLAVIFLNRTHDKFSVALRLDGRILPVELEESSIATVIIQI</sequence>
<organism evidence="7">
    <name type="scientific">uncultured Eubacteriales bacterium</name>
    <dbReference type="NCBI Taxonomy" id="172733"/>
    <lineage>
        <taxon>Bacteria</taxon>
        <taxon>Bacillati</taxon>
        <taxon>Bacillota</taxon>
        <taxon>Clostridia</taxon>
        <taxon>Eubacteriales</taxon>
        <taxon>environmental samples</taxon>
    </lineage>
</organism>
<dbReference type="AlphaFoldDB" id="A0A212K3V9"/>
<dbReference type="PRINTS" id="PR00843">
    <property type="entry name" value="GLHYDRLASE30"/>
</dbReference>
<dbReference type="InterPro" id="IPR033453">
    <property type="entry name" value="Glyco_hydro_30_TIM-barrel"/>
</dbReference>
<dbReference type="Gene3D" id="3.20.20.80">
    <property type="entry name" value="Glycosidases"/>
    <property type="match status" value="1"/>
</dbReference>